<dbReference type="Pfam" id="PF02779">
    <property type="entry name" value="Transket_pyr"/>
    <property type="match status" value="1"/>
</dbReference>
<evidence type="ECO:0000256" key="4">
    <source>
        <dbReference type="ARBA" id="ARBA00023002"/>
    </source>
</evidence>
<dbReference type="RefSeq" id="WP_208097133.1">
    <property type="nucleotide sequence ID" value="NZ_JAGDYM010000005.1"/>
</dbReference>
<evidence type="ECO:0000256" key="5">
    <source>
        <dbReference type="ARBA" id="ARBA00023052"/>
    </source>
</evidence>
<comment type="cofactor">
    <cofactor evidence="1">
        <name>thiamine diphosphate</name>
        <dbReference type="ChEBI" id="CHEBI:58937"/>
    </cofactor>
</comment>
<evidence type="ECO:0000313" key="9">
    <source>
        <dbReference type="Proteomes" id="UP000664382"/>
    </source>
</evidence>
<dbReference type="Pfam" id="PF00676">
    <property type="entry name" value="E1_dh"/>
    <property type="match status" value="1"/>
</dbReference>
<name>A0A939MMG8_9MICO</name>
<dbReference type="Pfam" id="PF02780">
    <property type="entry name" value="Transketolase_C"/>
    <property type="match status" value="1"/>
</dbReference>
<dbReference type="PANTHER" id="PTHR43257:SF2">
    <property type="entry name" value="PYRUVATE DEHYDROGENASE E1 COMPONENT SUBUNIT BETA"/>
    <property type="match status" value="1"/>
</dbReference>
<organism evidence="8 9">
    <name type="scientific">Leucobacter weissii</name>
    <dbReference type="NCBI Taxonomy" id="1983706"/>
    <lineage>
        <taxon>Bacteria</taxon>
        <taxon>Bacillati</taxon>
        <taxon>Actinomycetota</taxon>
        <taxon>Actinomycetes</taxon>
        <taxon>Micrococcales</taxon>
        <taxon>Microbacteriaceae</taxon>
        <taxon>Leucobacter</taxon>
    </lineage>
</organism>
<dbReference type="AlphaFoldDB" id="A0A939MMG8"/>
<proteinExistence type="predicted"/>
<dbReference type="CDD" id="cd02000">
    <property type="entry name" value="TPP_E1_PDC_ADC_BCADC"/>
    <property type="match status" value="1"/>
</dbReference>
<evidence type="ECO:0000259" key="7">
    <source>
        <dbReference type="SMART" id="SM00861"/>
    </source>
</evidence>
<evidence type="ECO:0000313" key="8">
    <source>
        <dbReference type="EMBL" id="MBO1901502.1"/>
    </source>
</evidence>
<keyword evidence="3" id="KW-0816">Tricarboxylic acid cycle</keyword>
<comment type="caution">
    <text evidence="8">The sequence shown here is derived from an EMBL/GenBank/DDBJ whole genome shotgun (WGS) entry which is preliminary data.</text>
</comment>
<dbReference type="GO" id="GO:0000287">
    <property type="term" value="F:magnesium ion binding"/>
    <property type="evidence" value="ECO:0007669"/>
    <property type="project" value="UniProtKB-ARBA"/>
</dbReference>
<evidence type="ECO:0000256" key="3">
    <source>
        <dbReference type="ARBA" id="ARBA00022532"/>
    </source>
</evidence>
<dbReference type="GO" id="GO:0006099">
    <property type="term" value="P:tricarboxylic acid cycle"/>
    <property type="evidence" value="ECO:0007669"/>
    <property type="project" value="UniProtKB-KW"/>
</dbReference>
<dbReference type="InterPro" id="IPR001017">
    <property type="entry name" value="DH_E1"/>
</dbReference>
<dbReference type="InterPro" id="IPR029061">
    <property type="entry name" value="THDP-binding"/>
</dbReference>
<dbReference type="SMART" id="SM00861">
    <property type="entry name" value="Transket_pyr"/>
    <property type="match status" value="1"/>
</dbReference>
<dbReference type="Proteomes" id="UP000664382">
    <property type="component" value="Unassembled WGS sequence"/>
</dbReference>
<sequence length="729" mass="78486">MSKHSKLETGVPWIELSTTAADWKKADPRLLASMLGQIQLIRSFEETVLDLAGQGLVHGPAHSSIGQEGGAVGSIVSLRSSDGVNGSHRGHHQFLAKAITHVSDGELDLDALVGADMQAMLQRTLAEILGLAQGFSGGRGGSMHLQWLEAGALGTNAIVGGGAPLAGGNAWAQKYAGTDDVSINYFGDGSSQIGSVLESMNLAATWKTPVMFFIENNLYAVATHASEATADPRFSVRGQGFGIPAWRVDGMDPLAVHLATQEALERMRSGEGPAIIEAQVYRFFHQNGPYPGSAFGYRSKAEEAEWKGRDPLERVAREMLKRDLITEQQVASVRDQAKQAMAEAVAALLEDDPENEGKRRIRPESWPDPAVVDTGIRGDASELAALTAAEPLDLGGGWRDIKFVDAVAQTMERRMELDERIVVLGEDVHQLGGGTNGATKGLAKRFGPTRVIGTPISENAFFGFAGGAALDGRIRPIVEFMYPDFMWVAADQVFNQVGKARHMFGDNNTLPLVLRTKVAMGSGYGSQHLMDPAGIFATAPGWRIVAPSTAADYVGLMNAALALEDPVLVIEHVDLYQRADRVPDGDLDYVIAPGTAALRREGEDATVISYLSMVHHAGEALDETGLDADLIDLRWLDRASIDWDTIERSIKKTNAVVIVEQGARGTSYGAWLSDEIQRRFFDWLDQPVQRVTGGEASPSISKVLERAAIARTEEVVAGLETLKTNMGSN</sequence>
<dbReference type="PANTHER" id="PTHR43257">
    <property type="entry name" value="PYRUVATE DEHYDROGENASE E1 COMPONENT BETA SUBUNIT"/>
    <property type="match status" value="1"/>
</dbReference>
<dbReference type="GO" id="GO:0004591">
    <property type="term" value="F:oxoglutarate dehydrogenase (succinyl-transferring) activity"/>
    <property type="evidence" value="ECO:0007669"/>
    <property type="project" value="UniProtKB-EC"/>
</dbReference>
<keyword evidence="5" id="KW-0786">Thiamine pyrophosphate</keyword>
<dbReference type="EC" id="2.3.1.61" evidence="2"/>
<dbReference type="SUPFAM" id="SSF52518">
    <property type="entry name" value="Thiamin diphosphate-binding fold (THDP-binding)"/>
    <property type="match status" value="2"/>
</dbReference>
<dbReference type="SUPFAM" id="SSF52922">
    <property type="entry name" value="TK C-terminal domain-like"/>
    <property type="match status" value="1"/>
</dbReference>
<gene>
    <name evidence="8" type="ORF">J4H92_06010</name>
</gene>
<evidence type="ECO:0000256" key="1">
    <source>
        <dbReference type="ARBA" id="ARBA00001964"/>
    </source>
</evidence>
<keyword evidence="9" id="KW-1185">Reference proteome</keyword>
<dbReference type="EMBL" id="JAGDYM010000005">
    <property type="protein sequence ID" value="MBO1901502.1"/>
    <property type="molecule type" value="Genomic_DNA"/>
</dbReference>
<evidence type="ECO:0000256" key="2">
    <source>
        <dbReference type="ARBA" id="ARBA00012945"/>
    </source>
</evidence>
<dbReference type="Gene3D" id="3.40.50.970">
    <property type="match status" value="2"/>
</dbReference>
<dbReference type="GO" id="GO:0004149">
    <property type="term" value="F:dihydrolipoyllysine-residue succinyltransferase activity"/>
    <property type="evidence" value="ECO:0007669"/>
    <property type="project" value="UniProtKB-EC"/>
</dbReference>
<dbReference type="InterPro" id="IPR009014">
    <property type="entry name" value="Transketo_C/PFOR_II"/>
</dbReference>
<feature type="domain" description="Transketolase-like pyrimidine-binding" evidence="7">
    <location>
        <begin position="401"/>
        <end position="578"/>
    </location>
</feature>
<accession>A0A939MMG8</accession>
<dbReference type="Gene3D" id="3.40.50.920">
    <property type="match status" value="1"/>
</dbReference>
<evidence type="ECO:0000256" key="6">
    <source>
        <dbReference type="ARBA" id="ARBA00051911"/>
    </source>
</evidence>
<protein>
    <recommendedName>
        <fullName evidence="2">dihydrolipoyllysine-residue succinyltransferase</fullName>
        <ecNumber evidence="2">2.3.1.61</ecNumber>
    </recommendedName>
</protein>
<dbReference type="InterPro" id="IPR005475">
    <property type="entry name" value="Transketolase-like_Pyr-bd"/>
</dbReference>
<reference evidence="8" key="1">
    <citation type="submission" date="2021-03" db="EMBL/GenBank/DDBJ databases">
        <title>Leucobacter chromiisoli sp. nov., isolated from chromium-containing soil of chemical plant.</title>
        <authorList>
            <person name="Xu Z."/>
        </authorList>
    </citation>
    <scope>NUCLEOTIDE SEQUENCE</scope>
    <source>
        <strain evidence="8">S27</strain>
    </source>
</reference>
<dbReference type="InterPro" id="IPR033248">
    <property type="entry name" value="Transketolase_C"/>
</dbReference>
<keyword evidence="4" id="KW-0560">Oxidoreductase</keyword>
<comment type="catalytic activity">
    <reaction evidence="6">
        <text>N(6)-[(R)-lipoyl]-L-lysyl-[protein] + 2-oxoglutarate + H(+) = N(6)-[(R)-S(8)-succinyldihydrolipoyl]-L-lysyl-[protein] + CO2</text>
        <dbReference type="Rhea" id="RHEA:12188"/>
        <dbReference type="Rhea" id="RHEA-COMP:10474"/>
        <dbReference type="Rhea" id="RHEA-COMP:20092"/>
        <dbReference type="ChEBI" id="CHEBI:15378"/>
        <dbReference type="ChEBI" id="CHEBI:16526"/>
        <dbReference type="ChEBI" id="CHEBI:16810"/>
        <dbReference type="ChEBI" id="CHEBI:83099"/>
        <dbReference type="ChEBI" id="CHEBI:83120"/>
        <dbReference type="EC" id="1.2.4.2"/>
    </reaction>
</comment>